<dbReference type="PROSITE" id="PS51892">
    <property type="entry name" value="SUBTILASE"/>
    <property type="match status" value="1"/>
</dbReference>
<keyword evidence="2 4" id="KW-0378">Hydrolase</keyword>
<keyword evidence="5" id="KW-0732">Signal</keyword>
<name>A0A1G5FNB4_9RHOB</name>
<dbReference type="AlphaFoldDB" id="A0A1G5FNB4"/>
<gene>
    <name evidence="7" type="ORF">SAMN05660710_01493</name>
</gene>
<feature type="active site" description="Charge relay system" evidence="4">
    <location>
        <position position="114"/>
    </location>
</feature>
<evidence type="ECO:0000259" key="6">
    <source>
        <dbReference type="Pfam" id="PF00082"/>
    </source>
</evidence>
<dbReference type="RefSeq" id="WP_090741864.1">
    <property type="nucleotide sequence ID" value="NZ_FMVT01000004.1"/>
</dbReference>
<organism evidence="7 8">
    <name type="scientific">Paracoccus tibetensis</name>
    <dbReference type="NCBI Taxonomy" id="336292"/>
    <lineage>
        <taxon>Bacteria</taxon>
        <taxon>Pseudomonadati</taxon>
        <taxon>Pseudomonadota</taxon>
        <taxon>Alphaproteobacteria</taxon>
        <taxon>Rhodobacterales</taxon>
        <taxon>Paracoccaceae</taxon>
        <taxon>Paracoccus</taxon>
    </lineage>
</organism>
<dbReference type="OrthoDB" id="5405281at2"/>
<dbReference type="GO" id="GO:0004252">
    <property type="term" value="F:serine-type endopeptidase activity"/>
    <property type="evidence" value="ECO:0007669"/>
    <property type="project" value="UniProtKB-UniRule"/>
</dbReference>
<reference evidence="7 8" key="1">
    <citation type="submission" date="2016-10" db="EMBL/GenBank/DDBJ databases">
        <authorList>
            <person name="de Groot N.N."/>
        </authorList>
    </citation>
    <scope>NUCLEOTIDE SEQUENCE [LARGE SCALE GENOMIC DNA]</scope>
    <source>
        <strain evidence="7 8">CGMCC 1.8925</strain>
    </source>
</reference>
<dbReference type="STRING" id="336292.SAMN05660710_01493"/>
<dbReference type="GO" id="GO:0006508">
    <property type="term" value="P:proteolysis"/>
    <property type="evidence" value="ECO:0007669"/>
    <property type="project" value="UniProtKB-KW"/>
</dbReference>
<evidence type="ECO:0000256" key="2">
    <source>
        <dbReference type="ARBA" id="ARBA00022801"/>
    </source>
</evidence>
<feature type="signal peptide" evidence="5">
    <location>
        <begin position="1"/>
        <end position="27"/>
    </location>
</feature>
<dbReference type="InterPro" id="IPR036852">
    <property type="entry name" value="Peptidase_S8/S53_dom_sf"/>
</dbReference>
<accession>A0A1G5FNB4</accession>
<feature type="active site" description="Charge relay system" evidence="4">
    <location>
        <position position="273"/>
    </location>
</feature>
<proteinExistence type="inferred from homology"/>
<evidence type="ECO:0000256" key="5">
    <source>
        <dbReference type="SAM" id="SignalP"/>
    </source>
</evidence>
<evidence type="ECO:0000256" key="3">
    <source>
        <dbReference type="ARBA" id="ARBA00022825"/>
    </source>
</evidence>
<feature type="domain" description="Peptidase S8/S53" evidence="6">
    <location>
        <begin position="146"/>
        <end position="309"/>
    </location>
</feature>
<feature type="chain" id="PRO_5011608355" evidence="5">
    <location>
        <begin position="28"/>
        <end position="336"/>
    </location>
</feature>
<keyword evidence="1 4" id="KW-0645">Protease</keyword>
<evidence type="ECO:0000313" key="8">
    <source>
        <dbReference type="Proteomes" id="UP000199502"/>
    </source>
</evidence>
<dbReference type="InterPro" id="IPR000209">
    <property type="entry name" value="Peptidase_S8/S53_dom"/>
</dbReference>
<dbReference type="PROSITE" id="PS00138">
    <property type="entry name" value="SUBTILASE_SER"/>
    <property type="match status" value="1"/>
</dbReference>
<keyword evidence="3 4" id="KW-0720">Serine protease</keyword>
<dbReference type="Pfam" id="PF00082">
    <property type="entry name" value="Peptidase_S8"/>
    <property type="match status" value="1"/>
</dbReference>
<evidence type="ECO:0000313" key="7">
    <source>
        <dbReference type="EMBL" id="SCY40852.1"/>
    </source>
</evidence>
<dbReference type="SUPFAM" id="SSF52743">
    <property type="entry name" value="Subtilisin-like"/>
    <property type="match status" value="1"/>
</dbReference>
<dbReference type="Proteomes" id="UP000199502">
    <property type="component" value="Unassembled WGS sequence"/>
</dbReference>
<protein>
    <submittedName>
        <fullName evidence="7">Subtilase family protein</fullName>
    </submittedName>
</protein>
<dbReference type="EMBL" id="FMVT01000004">
    <property type="protein sequence ID" value="SCY40852.1"/>
    <property type="molecule type" value="Genomic_DNA"/>
</dbReference>
<evidence type="ECO:0000256" key="1">
    <source>
        <dbReference type="ARBA" id="ARBA00022670"/>
    </source>
</evidence>
<keyword evidence="8" id="KW-1185">Reference proteome</keyword>
<feature type="active site" description="Charge relay system" evidence="4">
    <location>
        <position position="93"/>
    </location>
</feature>
<evidence type="ECO:0000256" key="4">
    <source>
        <dbReference type="PROSITE-ProRule" id="PRU01240"/>
    </source>
</evidence>
<comment type="similarity">
    <text evidence="4">Belongs to the peptidase S8 family.</text>
</comment>
<dbReference type="Gene3D" id="3.40.50.200">
    <property type="entry name" value="Peptidase S8/S53 domain"/>
    <property type="match status" value="1"/>
</dbReference>
<sequence>MLQKTRPFAALAAAAALIAAVAGGARAEGLSFAPALRDVATVVPASTTALRLPGAVTLRPAVTPVYRRWMSPEIRTAWNAGFRGQNTRIVVVDDFTSSDRFSGNFGAGETNRRHGYWVRQQAGMIAPAAEFRTLDYYSNERVTARSTGLTVVNLSYGIFGRPGMPIIESELPPQERSIIRHARLGTAVVVQAAGNDGVAVGTMEPGGDVDYLSLALIGKQSAIFVGALDRNGTVTNKARIESYSNRAGGRRAVQDRFLMVGVRDDVTGLAGTSFAAPIVSGYAAVLGSKFRGASATQISNRLLNTARTDTIRNYRRDVHGRGEASIGRAIAPSRID</sequence>
<dbReference type="InterPro" id="IPR023828">
    <property type="entry name" value="Peptidase_S8_Ser-AS"/>
</dbReference>